<dbReference type="EMBL" id="KQ965737">
    <property type="protein sequence ID" value="KXS19725.1"/>
    <property type="molecule type" value="Genomic_DNA"/>
</dbReference>
<evidence type="ECO:0000313" key="3">
    <source>
        <dbReference type="Proteomes" id="UP000070544"/>
    </source>
</evidence>
<evidence type="ECO:0000313" key="2">
    <source>
        <dbReference type="EMBL" id="KXS19725.1"/>
    </source>
</evidence>
<keyword evidence="3" id="KW-1185">Reference proteome</keyword>
<protein>
    <submittedName>
        <fullName evidence="2">Uncharacterized protein</fullName>
    </submittedName>
</protein>
<organism evidence="2 3">
    <name type="scientific">Gonapodya prolifera (strain JEL478)</name>
    <name type="common">Monoblepharis prolifera</name>
    <dbReference type="NCBI Taxonomy" id="1344416"/>
    <lineage>
        <taxon>Eukaryota</taxon>
        <taxon>Fungi</taxon>
        <taxon>Fungi incertae sedis</taxon>
        <taxon>Chytridiomycota</taxon>
        <taxon>Chytridiomycota incertae sedis</taxon>
        <taxon>Monoblepharidomycetes</taxon>
        <taxon>Monoblepharidales</taxon>
        <taxon>Gonapodyaceae</taxon>
        <taxon>Gonapodya</taxon>
    </lineage>
</organism>
<accession>A0A139AT96</accession>
<gene>
    <name evidence="2" type="ORF">M427DRAFT_428258</name>
</gene>
<evidence type="ECO:0000256" key="1">
    <source>
        <dbReference type="SAM" id="MobiDB-lite"/>
    </source>
</evidence>
<feature type="region of interest" description="Disordered" evidence="1">
    <location>
        <begin position="117"/>
        <end position="149"/>
    </location>
</feature>
<dbReference type="Proteomes" id="UP000070544">
    <property type="component" value="Unassembled WGS sequence"/>
</dbReference>
<proteinExistence type="predicted"/>
<reference evidence="2 3" key="1">
    <citation type="journal article" date="2015" name="Genome Biol. Evol.">
        <title>Phylogenomic analyses indicate that early fungi evolved digesting cell walls of algal ancestors of land plants.</title>
        <authorList>
            <person name="Chang Y."/>
            <person name="Wang S."/>
            <person name="Sekimoto S."/>
            <person name="Aerts A.L."/>
            <person name="Choi C."/>
            <person name="Clum A."/>
            <person name="LaButti K.M."/>
            <person name="Lindquist E.A."/>
            <person name="Yee Ngan C."/>
            <person name="Ohm R.A."/>
            <person name="Salamov A.A."/>
            <person name="Grigoriev I.V."/>
            <person name="Spatafora J.W."/>
            <person name="Berbee M.L."/>
        </authorList>
    </citation>
    <scope>NUCLEOTIDE SEQUENCE [LARGE SCALE GENOMIC DNA]</scope>
    <source>
        <strain evidence="2 3">JEL478</strain>
    </source>
</reference>
<feature type="compositionally biased region" description="Basic residues" evidence="1">
    <location>
        <begin position="121"/>
        <end position="131"/>
    </location>
</feature>
<sequence length="240" mass="25508">MLRFRRYIRQQTALPKILGRMFTELLIKCTSELRQTDPRDLSLKVAFGDGSFNIASKGHTASAHVRIRDALIGQESVTVETSAGSMYPDLLPLQCEEIGEHRSSALCSTVTASSSPCGHVTRSRTVPRRLSGHGGSSNARPAASFGTRTGTAAGISSGSAFSRTRPVTDLRVTDLLPMNGALRCGPPDIEPGSSKGTAALHLAGIILYLVSVPSFFGPGCMLAKSGSFHIFSPQDSLHLP</sequence>
<name>A0A139AT96_GONPJ</name>
<dbReference type="AlphaFoldDB" id="A0A139AT96"/>